<accession>A0A1H5YJ92</accession>
<sequence>MPFKFNASRRDKFAKAKYRVTNWAEYNEALRQRGDVTVWFSEDAVSRWCAVRSGKRGGQQRYSDLAIETCLTLRAVFGLPLRQTQGFVRGLLRLMQTDLPVPDFSTLCRRAPSRQIALDTRTASGPIALVVDSAGLRVHDGREWMREKHGLPKARKIWRKLHIGFDLESGELVASCLTPQQVGDTGALPELLAEVPGPVRRFIGDGAYDGVPTAATIRHAFGPDVELIIPPPKNAVPGECAARNAHINMIARHGRMAWQRATGYGQRSRGEAQIGRYKQVIGLELRSRNMETQTTEARIAVNALNHMTRLGRAAYERVA</sequence>
<dbReference type="PANTHER" id="PTHR34631:SF3">
    <property type="entry name" value="ISSOD12 TRANSPOSASE TNPA_ISSOD12"/>
    <property type="match status" value="1"/>
</dbReference>
<evidence type="ECO:0000313" key="2">
    <source>
        <dbReference type="EMBL" id="SEG24203.1"/>
    </source>
</evidence>
<evidence type="ECO:0000259" key="1">
    <source>
        <dbReference type="Pfam" id="PF13737"/>
    </source>
</evidence>
<name>A0A1H5YJ92_9RHOB</name>
<feature type="domain" description="Transposase DDE" evidence="1">
    <location>
        <begin position="32"/>
        <end position="139"/>
    </location>
</feature>
<keyword evidence="3" id="KW-1185">Reference proteome</keyword>
<reference evidence="2 3" key="1">
    <citation type="submission" date="2016-10" db="EMBL/GenBank/DDBJ databases">
        <authorList>
            <person name="de Groot N.N."/>
        </authorList>
    </citation>
    <scope>NUCLEOTIDE SEQUENCE [LARGE SCALE GENOMIC DNA]</scope>
    <source>
        <strain evidence="2 3">DSM 23413</strain>
    </source>
</reference>
<dbReference type="InterPro" id="IPR053520">
    <property type="entry name" value="Transposase_Tn903"/>
</dbReference>
<evidence type="ECO:0000313" key="3">
    <source>
        <dbReference type="Proteomes" id="UP000236742"/>
    </source>
</evidence>
<proteinExistence type="predicted"/>
<dbReference type="InterPro" id="IPR053172">
    <property type="entry name" value="Tn903_transposase"/>
</dbReference>
<dbReference type="OrthoDB" id="8451553at2"/>
<dbReference type="InterPro" id="IPR025668">
    <property type="entry name" value="Tnp_DDE_dom"/>
</dbReference>
<dbReference type="AlphaFoldDB" id="A0A1H5YJ92"/>
<organism evidence="2 3">
    <name type="scientific">Jhaorihella thermophila</name>
    <dbReference type="NCBI Taxonomy" id="488547"/>
    <lineage>
        <taxon>Bacteria</taxon>
        <taxon>Pseudomonadati</taxon>
        <taxon>Pseudomonadota</taxon>
        <taxon>Alphaproteobacteria</taxon>
        <taxon>Rhodobacterales</taxon>
        <taxon>Paracoccaceae</taxon>
        <taxon>Jhaorihella</taxon>
    </lineage>
</organism>
<dbReference type="EMBL" id="FNVD01000019">
    <property type="protein sequence ID" value="SEG24203.1"/>
    <property type="molecule type" value="Genomic_DNA"/>
</dbReference>
<dbReference type="PANTHER" id="PTHR34631">
    <property type="match status" value="1"/>
</dbReference>
<dbReference type="Pfam" id="PF13737">
    <property type="entry name" value="DDE_Tnp_1_5"/>
    <property type="match status" value="1"/>
</dbReference>
<dbReference type="RefSeq" id="WP_104009064.1">
    <property type="nucleotide sequence ID" value="NZ_FNVD01000019.1"/>
</dbReference>
<dbReference type="Proteomes" id="UP000236742">
    <property type="component" value="Unassembled WGS sequence"/>
</dbReference>
<protein>
    <submittedName>
        <fullName evidence="2">Transposase DDE domain-containing protein</fullName>
    </submittedName>
</protein>
<gene>
    <name evidence="2" type="ORF">SAMN05421751_11934</name>
</gene>
<dbReference type="NCBIfam" id="NF033579">
    <property type="entry name" value="transpos_IS5_2"/>
    <property type="match status" value="1"/>
</dbReference>